<dbReference type="Pfam" id="PF01083">
    <property type="entry name" value="Cutinase"/>
    <property type="match status" value="1"/>
</dbReference>
<name>A0AAD5WNB4_9PEZI</name>
<dbReference type="GO" id="GO:0052689">
    <property type="term" value="F:carboxylic ester hydrolase activity"/>
    <property type="evidence" value="ECO:0007669"/>
    <property type="project" value="UniProtKB-ARBA"/>
</dbReference>
<feature type="compositionally biased region" description="Acidic residues" evidence="3">
    <location>
        <begin position="284"/>
        <end position="293"/>
    </location>
</feature>
<dbReference type="SUPFAM" id="SSF53474">
    <property type="entry name" value="alpha/beta-Hydrolases"/>
    <property type="match status" value="1"/>
</dbReference>
<evidence type="ECO:0000256" key="3">
    <source>
        <dbReference type="SAM" id="MobiDB-lite"/>
    </source>
</evidence>
<feature type="chain" id="PRO_5042238907" evidence="4">
    <location>
        <begin position="22"/>
        <end position="320"/>
    </location>
</feature>
<keyword evidence="2" id="KW-1015">Disulfide bond</keyword>
<protein>
    <submittedName>
        <fullName evidence="5">Acetylxylan esterase 2</fullName>
    </submittedName>
</protein>
<dbReference type="PANTHER" id="PTHR33630">
    <property type="entry name" value="CUTINASE RV1984C-RELATED-RELATED"/>
    <property type="match status" value="1"/>
</dbReference>
<evidence type="ECO:0000256" key="4">
    <source>
        <dbReference type="SAM" id="SignalP"/>
    </source>
</evidence>
<feature type="signal peptide" evidence="4">
    <location>
        <begin position="1"/>
        <end position="21"/>
    </location>
</feature>
<evidence type="ECO:0000313" key="6">
    <source>
        <dbReference type="Proteomes" id="UP001201980"/>
    </source>
</evidence>
<reference evidence="5" key="1">
    <citation type="submission" date="2022-07" db="EMBL/GenBank/DDBJ databases">
        <title>Draft genome sequence of Zalerion maritima ATCC 34329, a (micro)plastics degrading marine fungus.</title>
        <authorList>
            <person name="Paco A."/>
            <person name="Goncalves M.F.M."/>
            <person name="Rocha-Santos T.A.P."/>
            <person name="Alves A."/>
        </authorList>
    </citation>
    <scope>NUCLEOTIDE SEQUENCE</scope>
    <source>
        <strain evidence="5">ATCC 34329</strain>
    </source>
</reference>
<sequence>MWSTTTLLTAAAAGLATLATAQTTVTSAASSSSSSSSPSSTASCAAGVHLIVARGSAEDPGLGRTGVVAGNVTEAISGSTVEAVEYPATIDDPTYFDSEAEGNAAMGALLKSYVDKCADGKVVLMGYSQGAQVASDLVCGTSEALFDGSDDLSADYSSNIVAVVLFGNPAHLGNASWNAGTSTEDGIFPRTEPSLCDPYADKMRSWCDTGDIYCDSGNDTSVHGTYFDKYTDEATEWVVSMYEAALSSSSSSSSAATGTAASDTGGSGTATGTAGESTTTDGSSEAEDGDDDSAGVALMASSVWGLALALGAGAGVLLVL</sequence>
<keyword evidence="6" id="KW-1185">Reference proteome</keyword>
<dbReference type="PANTHER" id="PTHR33630:SF9">
    <property type="entry name" value="CUTINASE 4"/>
    <property type="match status" value="1"/>
</dbReference>
<dbReference type="AlphaFoldDB" id="A0AAD5WNB4"/>
<dbReference type="SMART" id="SM01110">
    <property type="entry name" value="Cutinase"/>
    <property type="match status" value="1"/>
</dbReference>
<dbReference type="Proteomes" id="UP001201980">
    <property type="component" value="Unassembled WGS sequence"/>
</dbReference>
<organism evidence="5 6">
    <name type="scientific">Zalerion maritima</name>
    <dbReference type="NCBI Taxonomy" id="339359"/>
    <lineage>
        <taxon>Eukaryota</taxon>
        <taxon>Fungi</taxon>
        <taxon>Dikarya</taxon>
        <taxon>Ascomycota</taxon>
        <taxon>Pezizomycotina</taxon>
        <taxon>Sordariomycetes</taxon>
        <taxon>Lulworthiomycetidae</taxon>
        <taxon>Lulworthiales</taxon>
        <taxon>Lulworthiaceae</taxon>
        <taxon>Zalerion</taxon>
    </lineage>
</organism>
<dbReference type="InterPro" id="IPR029058">
    <property type="entry name" value="AB_hydrolase_fold"/>
</dbReference>
<evidence type="ECO:0000256" key="2">
    <source>
        <dbReference type="ARBA" id="ARBA00023157"/>
    </source>
</evidence>
<keyword evidence="1" id="KW-0378">Hydrolase</keyword>
<gene>
    <name evidence="5" type="ORF">MKZ38_007289</name>
</gene>
<comment type="caution">
    <text evidence="5">The sequence shown here is derived from an EMBL/GenBank/DDBJ whole genome shotgun (WGS) entry which is preliminary data.</text>
</comment>
<dbReference type="EMBL" id="JAKWBI020000463">
    <property type="protein sequence ID" value="KAJ2894712.1"/>
    <property type="molecule type" value="Genomic_DNA"/>
</dbReference>
<evidence type="ECO:0000313" key="5">
    <source>
        <dbReference type="EMBL" id="KAJ2894712.1"/>
    </source>
</evidence>
<dbReference type="Gene3D" id="3.40.50.1820">
    <property type="entry name" value="alpha/beta hydrolase"/>
    <property type="match status" value="1"/>
</dbReference>
<proteinExistence type="predicted"/>
<feature type="compositionally biased region" description="Low complexity" evidence="3">
    <location>
        <begin position="250"/>
        <end position="283"/>
    </location>
</feature>
<evidence type="ECO:0000256" key="1">
    <source>
        <dbReference type="ARBA" id="ARBA00022801"/>
    </source>
</evidence>
<feature type="region of interest" description="Disordered" evidence="3">
    <location>
        <begin position="250"/>
        <end position="293"/>
    </location>
</feature>
<keyword evidence="4" id="KW-0732">Signal</keyword>
<accession>A0AAD5WNB4</accession>
<dbReference type="InterPro" id="IPR000675">
    <property type="entry name" value="Cutinase/axe"/>
</dbReference>